<protein>
    <recommendedName>
        <fullName evidence="1">Vps53 N-terminal domain-containing protein</fullName>
    </recommendedName>
</protein>
<dbReference type="PANTHER" id="PTHR12820">
    <property type="entry name" value="VACUOLAR SORTING PROTEIN 53"/>
    <property type="match status" value="1"/>
</dbReference>
<proteinExistence type="predicted"/>
<reference evidence="2" key="1">
    <citation type="submission" date="2021-03" db="EMBL/GenBank/DDBJ databases">
        <authorList>
            <person name="Tran Van P."/>
        </authorList>
    </citation>
    <scope>NUCLEOTIDE SEQUENCE</scope>
</reference>
<evidence type="ECO:0000313" key="2">
    <source>
        <dbReference type="EMBL" id="CAG2061000.1"/>
    </source>
</evidence>
<dbReference type="InterPro" id="IPR039766">
    <property type="entry name" value="Vps53"/>
</dbReference>
<feature type="domain" description="Vps53 N-terminal" evidence="1">
    <location>
        <begin position="17"/>
        <end position="139"/>
    </location>
</feature>
<gene>
    <name evidence="2" type="ORF">TPAB3V08_LOCUS7955</name>
</gene>
<dbReference type="EMBL" id="CAJPIN010014258">
    <property type="protein sequence ID" value="CAG2061000.1"/>
    <property type="molecule type" value="Genomic_DNA"/>
</dbReference>
<keyword evidence="3" id="KW-1185">Reference proteome</keyword>
<evidence type="ECO:0000259" key="1">
    <source>
        <dbReference type="Pfam" id="PF04100"/>
    </source>
</evidence>
<sequence length="140" mass="15754">LKCKFQVLPSDDPLDQPDFNPVDYINSIFPTEQSLSSIDDVLNGMECKIHSIDNAIRMVVRGQTNVDQDGRTALEEAQHVISELFVHIHDIKVKAEQSEEMVKEITRDIKQLDCAKRNLTSSITTLNHLHMLVGGVDSLL</sequence>
<dbReference type="Proteomes" id="UP001153148">
    <property type="component" value="Unassembled WGS sequence"/>
</dbReference>
<dbReference type="Pfam" id="PF04100">
    <property type="entry name" value="Vps53_N"/>
    <property type="match status" value="1"/>
</dbReference>
<evidence type="ECO:0000313" key="3">
    <source>
        <dbReference type="Proteomes" id="UP001153148"/>
    </source>
</evidence>
<dbReference type="InterPro" id="IPR007234">
    <property type="entry name" value="Vps53_N"/>
</dbReference>
<accession>A0ABN7NZR4</accession>
<feature type="non-terminal residue" evidence="2">
    <location>
        <position position="1"/>
    </location>
</feature>
<comment type="caution">
    <text evidence="2">The sequence shown here is derived from an EMBL/GenBank/DDBJ whole genome shotgun (WGS) entry which is preliminary data.</text>
</comment>
<name>A0ABN7NZR4_TIMPD</name>
<organism evidence="2 3">
    <name type="scientific">Timema podura</name>
    <name type="common">Walking stick</name>
    <dbReference type="NCBI Taxonomy" id="61482"/>
    <lineage>
        <taxon>Eukaryota</taxon>
        <taxon>Metazoa</taxon>
        <taxon>Ecdysozoa</taxon>
        <taxon>Arthropoda</taxon>
        <taxon>Hexapoda</taxon>
        <taxon>Insecta</taxon>
        <taxon>Pterygota</taxon>
        <taxon>Neoptera</taxon>
        <taxon>Polyneoptera</taxon>
        <taxon>Phasmatodea</taxon>
        <taxon>Timematodea</taxon>
        <taxon>Timematoidea</taxon>
        <taxon>Timematidae</taxon>
        <taxon>Timema</taxon>
    </lineage>
</organism>
<dbReference type="PANTHER" id="PTHR12820:SF0">
    <property type="entry name" value="VACUOLAR PROTEIN SORTING-ASSOCIATED PROTEIN 53 HOMOLOG"/>
    <property type="match status" value="1"/>
</dbReference>